<dbReference type="PANTHER" id="PTHR43775:SF29">
    <property type="entry name" value="ASPERFURANONE POLYKETIDE SYNTHASE AFOG-RELATED"/>
    <property type="match status" value="1"/>
</dbReference>
<dbReference type="GO" id="GO:1901336">
    <property type="term" value="P:lactone biosynthetic process"/>
    <property type="evidence" value="ECO:0007669"/>
    <property type="project" value="UniProtKB-ARBA"/>
</dbReference>
<dbReference type="PROSITE" id="PS52019">
    <property type="entry name" value="PKS_MFAS_DH"/>
    <property type="match status" value="1"/>
</dbReference>
<dbReference type="Gene3D" id="3.40.366.10">
    <property type="entry name" value="Malonyl-Coenzyme A Acyl Carrier Protein, domain 2"/>
    <property type="match status" value="1"/>
</dbReference>
<evidence type="ECO:0000256" key="2">
    <source>
        <dbReference type="ARBA" id="ARBA00022553"/>
    </source>
</evidence>
<keyword evidence="8" id="KW-1185">Reference proteome</keyword>
<dbReference type="GO" id="GO:0006633">
    <property type="term" value="P:fatty acid biosynthetic process"/>
    <property type="evidence" value="ECO:0007669"/>
    <property type="project" value="TreeGrafter"/>
</dbReference>
<dbReference type="InterPro" id="IPR013968">
    <property type="entry name" value="PKS_KR"/>
</dbReference>
<dbReference type="EMBL" id="KZ852051">
    <property type="protein sequence ID" value="RDH32115.1"/>
    <property type="molecule type" value="Genomic_DNA"/>
</dbReference>
<dbReference type="InterPro" id="IPR020807">
    <property type="entry name" value="PKS_DH"/>
</dbReference>
<feature type="region of interest" description="C-terminal hotdog fold" evidence="5">
    <location>
        <begin position="652"/>
        <end position="825"/>
    </location>
</feature>
<feature type="domain" description="PKS/mFAS DH" evidence="6">
    <location>
        <begin position="491"/>
        <end position="825"/>
    </location>
</feature>
<dbReference type="Pfam" id="PF08240">
    <property type="entry name" value="ADH_N"/>
    <property type="match status" value="1"/>
</dbReference>
<dbReference type="SMART" id="SM00822">
    <property type="entry name" value="PKS_KR"/>
    <property type="match status" value="1"/>
</dbReference>
<dbReference type="InterPro" id="IPR001227">
    <property type="entry name" value="Ac_transferase_dom_sf"/>
</dbReference>
<dbReference type="InterPro" id="IPR049552">
    <property type="entry name" value="PKS_DH_N"/>
</dbReference>
<dbReference type="Pfam" id="PF08659">
    <property type="entry name" value="KR"/>
    <property type="match status" value="1"/>
</dbReference>
<evidence type="ECO:0000313" key="7">
    <source>
        <dbReference type="EMBL" id="RDH32115.1"/>
    </source>
</evidence>
<dbReference type="GO" id="GO:0044550">
    <property type="term" value="P:secondary metabolite biosynthetic process"/>
    <property type="evidence" value="ECO:0007669"/>
    <property type="project" value="UniProtKB-ARBA"/>
</dbReference>
<dbReference type="InterPro" id="IPR042104">
    <property type="entry name" value="PKS_dehydratase_sf"/>
</dbReference>
<keyword evidence="1" id="KW-0596">Phosphopantetheine</keyword>
<dbReference type="InterPro" id="IPR057326">
    <property type="entry name" value="KR_dom"/>
</dbReference>
<dbReference type="InterPro" id="IPR013154">
    <property type="entry name" value="ADH-like_N"/>
</dbReference>
<dbReference type="Gene3D" id="3.30.70.250">
    <property type="entry name" value="Malonyl-CoA ACP transacylase, ACP-binding"/>
    <property type="match status" value="1"/>
</dbReference>
<dbReference type="InterPro" id="IPR036291">
    <property type="entry name" value="NAD(P)-bd_dom_sf"/>
</dbReference>
<dbReference type="PANTHER" id="PTHR43775">
    <property type="entry name" value="FATTY ACID SYNTHASE"/>
    <property type="match status" value="1"/>
</dbReference>
<dbReference type="InterPro" id="IPR016035">
    <property type="entry name" value="Acyl_Trfase/lysoPLipase"/>
</dbReference>
<feature type="active site" description="Proton donor; for dehydratase activity" evidence="5">
    <location>
        <position position="725"/>
    </location>
</feature>
<dbReference type="GeneID" id="38137533"/>
<dbReference type="STRING" id="1341132.A0A3F3PYW9"/>
<dbReference type="SUPFAM" id="SSF50129">
    <property type="entry name" value="GroES-like"/>
    <property type="match status" value="1"/>
</dbReference>
<proteinExistence type="predicted"/>
<dbReference type="RefSeq" id="XP_026625137.1">
    <property type="nucleotide sequence ID" value="XM_026769177.1"/>
</dbReference>
<evidence type="ECO:0000256" key="3">
    <source>
        <dbReference type="ARBA" id="ARBA00022679"/>
    </source>
</evidence>
<dbReference type="SUPFAM" id="SSF52151">
    <property type="entry name" value="FabD/lysophospholipase-like"/>
    <property type="match status" value="1"/>
</dbReference>
<evidence type="ECO:0000256" key="4">
    <source>
        <dbReference type="ARBA" id="ARBA00023268"/>
    </source>
</evidence>
<dbReference type="GO" id="GO:0004312">
    <property type="term" value="F:fatty acid synthase activity"/>
    <property type="evidence" value="ECO:0007669"/>
    <property type="project" value="TreeGrafter"/>
</dbReference>
<accession>A0A3F3PYW9</accession>
<dbReference type="Proteomes" id="UP000253729">
    <property type="component" value="Unassembled WGS sequence"/>
</dbReference>
<dbReference type="SMART" id="SM00827">
    <property type="entry name" value="PKS_AT"/>
    <property type="match status" value="1"/>
</dbReference>
<keyword evidence="4" id="KW-0511">Multifunctional enzyme</keyword>
<name>A0A3F3PYW9_9EURO</name>
<sequence>MDSGCTTRKPSSTARLLVWSSSDKEGIRRIQDTWIPFFANLQIKSQERSNYLDRLSHTLISRRSCLSWRAYAVTEPDTDWNTIPGRLVSPGQSITSSNLAYIFSGQGAQWYAMGRELLDAYPTFFNSIREANAYLRTLGCQWDLLDALQKSESGSSVNLTDRSQTLCTALQIALVDLLEEFGITPKKVVGHSSGEIAAAYSTHAISRREAWRIAFYRGVWSSKLETNSSVQGSMLAVALSQKEILTYLNRISQEHALLRLTVACINSPNSITVSGDESQIQDLKSRLEADQVFCRRLKVKVAYHSFQMHEIASHYESAIGEMDEESDVAHGHRSCMVSTVTGNWITPDVLRQPQYWARNLVSPVRFSEALGVACISTTSPPEKLDGSHYKSLEVHHVVEIGPHSVLQGPTKSILADLKRTSVHYISLLQRNVSATSTLLDAVGYLWAAGYAVDLAAANQESRYEHNKSPPCLDNLPGQISRNTRLPRFGKHELLGTPDPYWNPHQPRWRHIIRTSAIPWVQDHKVQGTVLYPGAGMILMGVEAGKQLCRDERQVLSLDVLDTDLLAAIQVPDHGDVEASFSMSPVSSLKAKNSDFFNFRLDSAVGSSWTTNCTGSIRIMYEPQGADPVTNEQVDIIETRYRDALRHAGQECDTNPDVNAIYDQLKQCGYSYGETFRGDYCSLLTGCGTKAMPTYVPTHIKRLRILCNGLPKSSESFKVLARGTFDFSTEMTGSIPAFGPHCQQPVVFVEGLKCTEVDGIEWKPYIRLLDNNEIEQYCPRNASPTGSKETMIDLNFVVLARVLEGLRMFTEQKGQPVKPHLQKYIQWAAHQKHLDRKYIHDTESRLLVEAPLSKLLINTGRNLLDFLTGAQDPLKFFFTGSIVDEFYEAAVRPIVFPCPLKHADFDRGQLAQTSFAKALPEYMNLKAHTNPSMEVIEIGAGTGVDTRACLRALGASEHNGGSRQQVAQEGSRMEFERLDIDNDPTQQGFEAGKYDMVVAAWVFVHATVSLERTLTNMRKLLKPGGKLVLAEVTGPFHTAAAFGLLEGWWLSCEPYRAHGPCVDRKCWHDLLQKTGFSGCDLYFPDFEDGTVHELAVLVSTAVEDVISSAWNPGIEIVYDPSEPKQQALASFLEDRCQSLTESSVGCLPLQSVSVDTQDVLRVFLLEFEKPLLYGMDSAVYEKLQSLLTSSVTTLWVTSSTDLPAPDPRIHLIEGLFRVLSQEDGKQHRYILFLEGSTGPASIAAMIQNILQPPLQGLDTEYVVRDGRFFNQRLFDCPPLEQAVSMQTAGEIEYWVRSSISEGFRFIETESIDCLGDLDVELEIHATGLNFRDVLTSLGQIPNAMAGQECAGVVTKLGSKCTRFKPGDRIAGIVPACFQARTIFREDMPVVHIPSRMSFAAAAGIPTNFITAWCSLAEVARIQPGESVLIHSGAGGTGQAPIQLAVHYGAEVYTTVGTEEKKSLIMKNFPIPGDHIFSSRSTDFASAIMHMTNGRGVDVVVNSLSGEGLVQSWECTAPYGRFVELGLKDILTNAKLPMAPFRKNVSYRFFDLSLLLQDRQSHARAALNAVMDLMYEGNLHPQEPTLLYGVGELEKAYRYMQSGKNLGKIVIELRHTDIVKTVIISRPNSSFEPNATYLVAGGLGGLGQSMIDWLVSRGARNILILFRSGGKDADSQEYLGQLRAGGVKTQVYACDITDERKLRDALADAACHMPPIRGCIQSAMVLQDVGFENMSLEDWQTAVRPKVQGSWNLHKLLPRGLDFFLMLSSMNGIAGHVGQANYAAGNTFQDALAHHRTQCGENAATLDLGLFTFTGRVARDPRLLNIALSLFPHKPITEPEFHALLDVYCNPAVCKEKGLPCQVSFGMRPQYEGASIKAYWVGRPVFRYMAQQRLVQGHSERQGQTIDLPSAFRRAESLADATAALQAEVATFDIIGRATNNSLAGVAASRSKLPRGWS</sequence>
<organism evidence="7 8">
    <name type="scientific">Aspergillus welwitschiae</name>
    <dbReference type="NCBI Taxonomy" id="1341132"/>
    <lineage>
        <taxon>Eukaryota</taxon>
        <taxon>Fungi</taxon>
        <taxon>Dikarya</taxon>
        <taxon>Ascomycota</taxon>
        <taxon>Pezizomycotina</taxon>
        <taxon>Eurotiomycetes</taxon>
        <taxon>Eurotiomycetidae</taxon>
        <taxon>Eurotiales</taxon>
        <taxon>Aspergillaceae</taxon>
        <taxon>Aspergillus</taxon>
        <taxon>Aspergillus subgen. Circumdati</taxon>
    </lineage>
</organism>
<dbReference type="SUPFAM" id="SSF53335">
    <property type="entry name" value="S-adenosyl-L-methionine-dependent methyltransferases"/>
    <property type="match status" value="1"/>
</dbReference>
<evidence type="ECO:0000256" key="1">
    <source>
        <dbReference type="ARBA" id="ARBA00022450"/>
    </source>
</evidence>
<dbReference type="Gene3D" id="3.40.50.150">
    <property type="entry name" value="Vaccinia Virus protein VP39"/>
    <property type="match status" value="1"/>
</dbReference>
<dbReference type="Pfam" id="PF00698">
    <property type="entry name" value="Acyl_transf_1"/>
    <property type="match status" value="1"/>
</dbReference>
<dbReference type="SMART" id="SM00826">
    <property type="entry name" value="PKS_DH"/>
    <property type="match status" value="1"/>
</dbReference>
<dbReference type="InterPro" id="IPR020843">
    <property type="entry name" value="ER"/>
</dbReference>
<feature type="active site" description="Proton acceptor; for dehydratase activity" evidence="5">
    <location>
        <position position="523"/>
    </location>
</feature>
<reference evidence="7 8" key="1">
    <citation type="submission" date="2018-07" db="EMBL/GenBank/DDBJ databases">
        <title>The genomes of Aspergillus section Nigri reveals drivers in fungal speciation.</title>
        <authorList>
            <consortium name="DOE Joint Genome Institute"/>
            <person name="Vesth T.C."/>
            <person name="Nybo J."/>
            <person name="Theobald S."/>
            <person name="Brandl J."/>
            <person name="Frisvad J.C."/>
            <person name="Nielsen K.F."/>
            <person name="Lyhne E.K."/>
            <person name="Kogle M.E."/>
            <person name="Kuo A."/>
            <person name="Riley R."/>
            <person name="Clum A."/>
            <person name="Nolan M."/>
            <person name="Lipzen A."/>
            <person name="Salamov A."/>
            <person name="Henrissat B."/>
            <person name="Wiebenga A."/>
            <person name="De vries R.P."/>
            <person name="Grigoriev I.V."/>
            <person name="Mortensen U.H."/>
            <person name="Andersen M.R."/>
            <person name="Baker S.E."/>
        </authorList>
    </citation>
    <scope>NUCLEOTIDE SEQUENCE [LARGE SCALE GENOMIC DNA]</scope>
    <source>
        <strain evidence="7 8">CBS 139.54b</strain>
    </source>
</reference>
<dbReference type="Pfam" id="PF21089">
    <property type="entry name" value="PKS_DH_N"/>
    <property type="match status" value="1"/>
</dbReference>
<dbReference type="InterPro" id="IPR050091">
    <property type="entry name" value="PKS_NRPS_Biosynth_Enz"/>
</dbReference>
<protein>
    <recommendedName>
        <fullName evidence="6">PKS/mFAS DH domain-containing protein</fullName>
    </recommendedName>
</protein>
<dbReference type="Gene3D" id="3.10.129.110">
    <property type="entry name" value="Polyketide synthase dehydratase"/>
    <property type="match status" value="1"/>
</dbReference>
<dbReference type="Gene3D" id="3.90.180.10">
    <property type="entry name" value="Medium-chain alcohol dehydrogenases, catalytic domain"/>
    <property type="match status" value="1"/>
</dbReference>
<keyword evidence="3" id="KW-0808">Transferase</keyword>
<feature type="region of interest" description="N-terminal hotdog fold" evidence="5">
    <location>
        <begin position="491"/>
        <end position="623"/>
    </location>
</feature>
<dbReference type="Pfam" id="PF13602">
    <property type="entry name" value="ADH_zinc_N_2"/>
    <property type="match status" value="1"/>
</dbReference>
<dbReference type="SMART" id="SM00829">
    <property type="entry name" value="PKS_ER"/>
    <property type="match status" value="1"/>
</dbReference>
<dbReference type="InterPro" id="IPR014043">
    <property type="entry name" value="Acyl_transferase_dom"/>
</dbReference>
<dbReference type="GO" id="GO:0016491">
    <property type="term" value="F:oxidoreductase activity"/>
    <property type="evidence" value="ECO:0007669"/>
    <property type="project" value="InterPro"/>
</dbReference>
<dbReference type="CDD" id="cd02440">
    <property type="entry name" value="AdoMet_MTases"/>
    <property type="match status" value="1"/>
</dbReference>
<evidence type="ECO:0000256" key="5">
    <source>
        <dbReference type="PROSITE-ProRule" id="PRU01363"/>
    </source>
</evidence>
<keyword evidence="2" id="KW-0597">Phosphoprotein</keyword>
<gene>
    <name evidence="7" type="ORF">BDQ94DRAFT_160155</name>
</gene>
<dbReference type="CDD" id="cd05195">
    <property type="entry name" value="enoyl_red"/>
    <property type="match status" value="1"/>
</dbReference>
<dbReference type="InterPro" id="IPR011032">
    <property type="entry name" value="GroES-like_sf"/>
</dbReference>
<dbReference type="Pfam" id="PF13489">
    <property type="entry name" value="Methyltransf_23"/>
    <property type="match status" value="1"/>
</dbReference>
<dbReference type="Gene3D" id="3.40.50.720">
    <property type="entry name" value="NAD(P)-binding Rossmann-like Domain"/>
    <property type="match status" value="2"/>
</dbReference>
<dbReference type="SUPFAM" id="SSF55048">
    <property type="entry name" value="Probable ACP-binding domain of malonyl-CoA ACP transacylase"/>
    <property type="match status" value="1"/>
</dbReference>
<evidence type="ECO:0000259" key="6">
    <source>
        <dbReference type="PROSITE" id="PS52019"/>
    </source>
</evidence>
<dbReference type="SUPFAM" id="SSF51735">
    <property type="entry name" value="NAD(P)-binding Rossmann-fold domains"/>
    <property type="match status" value="2"/>
</dbReference>
<evidence type="ECO:0000313" key="8">
    <source>
        <dbReference type="Proteomes" id="UP000253729"/>
    </source>
</evidence>
<dbReference type="InterPro" id="IPR016036">
    <property type="entry name" value="Malonyl_transacylase_ACP-bd"/>
</dbReference>
<dbReference type="InterPro" id="IPR049900">
    <property type="entry name" value="PKS_mFAS_DH"/>
</dbReference>
<dbReference type="FunFam" id="3.40.50.720:FF:000209">
    <property type="entry name" value="Polyketide synthase Pks12"/>
    <property type="match status" value="1"/>
</dbReference>
<dbReference type="InterPro" id="IPR029063">
    <property type="entry name" value="SAM-dependent_MTases_sf"/>
</dbReference>